<organism evidence="4 5">
    <name type="scientific">Natrarchaeobius chitinivorans</name>
    <dbReference type="NCBI Taxonomy" id="1679083"/>
    <lineage>
        <taxon>Archaea</taxon>
        <taxon>Methanobacteriati</taxon>
        <taxon>Methanobacteriota</taxon>
        <taxon>Stenosarchaea group</taxon>
        <taxon>Halobacteria</taxon>
        <taxon>Halobacteriales</taxon>
        <taxon>Natrialbaceae</taxon>
        <taxon>Natrarchaeobius</taxon>
    </lineage>
</organism>
<keyword evidence="2" id="KW-0812">Transmembrane</keyword>
<dbReference type="EMBL" id="REGA01000022">
    <property type="protein sequence ID" value="RQG90974.1"/>
    <property type="molecule type" value="Genomic_DNA"/>
</dbReference>
<dbReference type="Proteomes" id="UP000282323">
    <property type="component" value="Unassembled WGS sequence"/>
</dbReference>
<keyword evidence="2" id="KW-0472">Membrane</keyword>
<dbReference type="NCBIfam" id="NF033537">
    <property type="entry name" value="lasso_biosyn_B2"/>
    <property type="match status" value="1"/>
</dbReference>
<evidence type="ECO:0000256" key="2">
    <source>
        <dbReference type="SAM" id="Phobius"/>
    </source>
</evidence>
<evidence type="ECO:0000256" key="1">
    <source>
        <dbReference type="SAM" id="MobiDB-lite"/>
    </source>
</evidence>
<dbReference type="InterPro" id="IPR053521">
    <property type="entry name" value="McjB-like"/>
</dbReference>
<feature type="compositionally biased region" description="Basic and acidic residues" evidence="1">
    <location>
        <begin position="106"/>
        <end position="124"/>
    </location>
</feature>
<dbReference type="InterPro" id="IPR032708">
    <property type="entry name" value="McjB_C"/>
</dbReference>
<evidence type="ECO:0000313" key="5">
    <source>
        <dbReference type="Proteomes" id="UP000282323"/>
    </source>
</evidence>
<evidence type="ECO:0000259" key="3">
    <source>
        <dbReference type="Pfam" id="PF13471"/>
    </source>
</evidence>
<keyword evidence="2" id="KW-1133">Transmembrane helix</keyword>
<feature type="region of interest" description="Disordered" evidence="1">
    <location>
        <begin position="106"/>
        <end position="143"/>
    </location>
</feature>
<comment type="caution">
    <text evidence="4">The sequence shown here is derived from an EMBL/GenBank/DDBJ whole genome shotgun (WGS) entry which is preliminary data.</text>
</comment>
<dbReference type="RefSeq" id="WP_124197250.1">
    <property type="nucleotide sequence ID" value="NZ_REGA01000022.1"/>
</dbReference>
<dbReference type="OrthoDB" id="239060at2157"/>
<reference evidence="4 5" key="1">
    <citation type="submission" date="2018-10" db="EMBL/GenBank/DDBJ databases">
        <title>Natrarchaeobius chitinivorans gen. nov., sp. nov., and Natrarchaeobius haloalkaliphilus sp. nov., alkaliphilic, chitin-utilizing haloarchaea from hypersaline alkaline lakes.</title>
        <authorList>
            <person name="Sorokin D.Y."/>
            <person name="Elcheninov A.G."/>
            <person name="Kostrikina N.A."/>
            <person name="Bale N.J."/>
            <person name="Sinninghe Damste J.S."/>
            <person name="Khijniak T.V."/>
            <person name="Kublanov I.V."/>
            <person name="Toshchakov S.V."/>
        </authorList>
    </citation>
    <scope>NUCLEOTIDE SEQUENCE [LARGE SCALE GENOMIC DNA]</scope>
    <source>
        <strain evidence="4 5">AArcht4T</strain>
    </source>
</reference>
<name>A0A3N6LTY6_NATCH</name>
<sequence>MGRVTGFLAVSIGDKGRIVTAAVLLLVVRLSFVVVSFAAFRRRLLALSSSLSRIVPGSPPPVRVAWAVEVTDRTIPGHRTCLMRSLTSEAIHSAYGHDVVHRIGVDPDGPGDEHAVDTSDDGDHTTGSAGDEIDIDRPGGGEFEAHSWIEHDGTVILGDLEDLSRFEPLPPLADPGEP</sequence>
<feature type="transmembrane region" description="Helical" evidence="2">
    <location>
        <begin position="18"/>
        <end position="40"/>
    </location>
</feature>
<feature type="domain" description="Microcin J25-processing protein McjB C-terminal" evidence="3">
    <location>
        <begin position="25"/>
        <end position="115"/>
    </location>
</feature>
<evidence type="ECO:0000313" key="4">
    <source>
        <dbReference type="EMBL" id="RQG90974.1"/>
    </source>
</evidence>
<protein>
    <submittedName>
        <fullName evidence="4">Lasso peptide biosynthesis B2 protein</fullName>
    </submittedName>
</protein>
<dbReference type="AlphaFoldDB" id="A0A3N6LTY6"/>
<dbReference type="Pfam" id="PF13471">
    <property type="entry name" value="Transglut_core3"/>
    <property type="match status" value="1"/>
</dbReference>
<keyword evidence="5" id="KW-1185">Reference proteome</keyword>
<gene>
    <name evidence="4" type="ORF">EA473_19515</name>
</gene>
<proteinExistence type="predicted"/>
<accession>A0A3N6LTY6</accession>